<dbReference type="AlphaFoldDB" id="A0A852ZEY7"/>
<keyword evidence="2" id="KW-1185">Reference proteome</keyword>
<dbReference type="InterPro" id="IPR027417">
    <property type="entry name" value="P-loop_NTPase"/>
</dbReference>
<evidence type="ECO:0000313" key="2">
    <source>
        <dbReference type="Proteomes" id="UP000579605"/>
    </source>
</evidence>
<evidence type="ECO:0000313" key="1">
    <source>
        <dbReference type="EMBL" id="NYH90282.1"/>
    </source>
</evidence>
<comment type="caution">
    <text evidence="1">The sequence shown here is derived from an EMBL/GenBank/DDBJ whole genome shotgun (WGS) entry which is preliminary data.</text>
</comment>
<name>A0A852ZEY7_9ACTN</name>
<evidence type="ECO:0008006" key="3">
    <source>
        <dbReference type="Google" id="ProtNLM"/>
    </source>
</evidence>
<organism evidence="1 2">
    <name type="scientific">Actinopolymorpha rutila</name>
    <dbReference type="NCBI Taxonomy" id="446787"/>
    <lineage>
        <taxon>Bacteria</taxon>
        <taxon>Bacillati</taxon>
        <taxon>Actinomycetota</taxon>
        <taxon>Actinomycetes</taxon>
        <taxon>Propionibacteriales</taxon>
        <taxon>Actinopolymorphaceae</taxon>
        <taxon>Actinopolymorpha</taxon>
    </lineage>
</organism>
<accession>A0A852ZEY7</accession>
<gene>
    <name evidence="1" type="ORF">F4554_002920</name>
</gene>
<proteinExistence type="predicted"/>
<dbReference type="Gene3D" id="3.40.50.300">
    <property type="entry name" value="P-loop containing nucleotide triphosphate hydrolases"/>
    <property type="match status" value="1"/>
</dbReference>
<protein>
    <recommendedName>
        <fullName evidence="3">Uridine kinase</fullName>
    </recommendedName>
</protein>
<dbReference type="RefSeq" id="WP_337796043.1">
    <property type="nucleotide sequence ID" value="NZ_BAAARR010000024.1"/>
</dbReference>
<sequence>MLPSTPPPRPPRTRLHTQATDPATDLAAQVLAAPPRLGPVRLVCVDGPACSGKTTLAARLAAALGDVPTVHMDDLYEGWDGLPSVAGRLRTWLLEPLSAGRPGRYRRYDWPRGEYAEWHEVPVGPALVVEGVGSASRVVDGLATSKLWVEALEDVRRARAAARDGGAFEPFWDAWARAERNHFAAEDTRRRADVRIDGVSGAYV</sequence>
<dbReference type="Proteomes" id="UP000579605">
    <property type="component" value="Unassembled WGS sequence"/>
</dbReference>
<dbReference type="EMBL" id="JACBZH010000001">
    <property type="protein sequence ID" value="NYH90282.1"/>
    <property type="molecule type" value="Genomic_DNA"/>
</dbReference>
<dbReference type="SUPFAM" id="SSF52540">
    <property type="entry name" value="P-loop containing nucleoside triphosphate hydrolases"/>
    <property type="match status" value="1"/>
</dbReference>
<reference evidence="1 2" key="1">
    <citation type="submission" date="2020-07" db="EMBL/GenBank/DDBJ databases">
        <title>Sequencing the genomes of 1000 actinobacteria strains.</title>
        <authorList>
            <person name="Klenk H.-P."/>
        </authorList>
    </citation>
    <scope>NUCLEOTIDE SEQUENCE [LARGE SCALE GENOMIC DNA]</scope>
    <source>
        <strain evidence="1 2">DSM 18448</strain>
    </source>
</reference>